<dbReference type="GO" id="GO:0008353">
    <property type="term" value="F:RNA polymerase II CTD heptapeptide repeat kinase activity"/>
    <property type="evidence" value="ECO:0007669"/>
    <property type="project" value="UniProtKB-EC"/>
</dbReference>
<organism evidence="19">
    <name type="scientific">Microbotryum lychnidis-dioicae (strain p1A1 Lamole / MvSl-1064)</name>
    <name type="common">Anther smut fungus</name>
    <dbReference type="NCBI Taxonomy" id="683840"/>
    <lineage>
        <taxon>Eukaryota</taxon>
        <taxon>Fungi</taxon>
        <taxon>Dikarya</taxon>
        <taxon>Basidiomycota</taxon>
        <taxon>Pucciniomycotina</taxon>
        <taxon>Microbotryomycetes</taxon>
        <taxon>Microbotryales</taxon>
        <taxon>Microbotryaceae</taxon>
        <taxon>Microbotryum</taxon>
    </lineage>
</organism>
<evidence type="ECO:0000256" key="11">
    <source>
        <dbReference type="ARBA" id="ARBA00023242"/>
    </source>
</evidence>
<sequence>METPGATLPPWECSQLSVSALDPRAGHAHRWYRTDQTKSQGYSILQHPSSCSRCEAAGRAHLPESDTSTGAATDPVFVPFLVHGMEAAEAANNKIQSLYSKDNKVGEGTYAVVYAGRELKTGRLVAIKKIKVGQFKDGLDMSAVREVKFLRELKHPNVIELLDVFSNKSNLNLVLEFLEADLEGVIKDRSLVFQAADIKSWMLMTFKGLEFCHRNWILHRDMKPNNLLIASNGVLKIADFGLAREYADPSSTARMTSQVVTRWYRAPELLFGARSYSTAVDTWAAGCIFAELMLRVPYMAAESDVEQLNVIFSALGTPTEKDWPGHKSLPDYISLEPHKPRQDLRLLFSAASNEAIDLLTRLLLYDPRKRISTKNALLHTYFSKHPLPTPPGKLPKPSKVEKKKEVEEGMEAIGQGDAEGVRKKKNGKRRGERFEDGLDAARKKVARKLEF</sequence>
<evidence type="ECO:0000256" key="9">
    <source>
        <dbReference type="ARBA" id="ARBA00022777"/>
    </source>
</evidence>
<feature type="binding site" evidence="14">
    <location>
        <position position="128"/>
    </location>
    <ligand>
        <name>ATP</name>
        <dbReference type="ChEBI" id="CHEBI:30616"/>
    </ligand>
</feature>
<dbReference type="InterPro" id="IPR037770">
    <property type="entry name" value="CDK7"/>
</dbReference>
<dbReference type="Gene3D" id="3.30.200.20">
    <property type="entry name" value="Phosphorylase Kinase, domain 1"/>
    <property type="match status" value="1"/>
</dbReference>
<dbReference type="Proteomes" id="UP000017200">
    <property type="component" value="Unassembled WGS sequence"/>
</dbReference>
<dbReference type="PANTHER" id="PTHR24056">
    <property type="entry name" value="CELL DIVISION PROTEIN KINASE"/>
    <property type="match status" value="1"/>
</dbReference>
<dbReference type="InterPro" id="IPR000719">
    <property type="entry name" value="Prot_kinase_dom"/>
</dbReference>
<dbReference type="GO" id="GO:0032968">
    <property type="term" value="P:positive regulation of transcription elongation by RNA polymerase II"/>
    <property type="evidence" value="ECO:0007669"/>
    <property type="project" value="UniProtKB-ARBA"/>
</dbReference>
<keyword evidence="11" id="KW-0539">Nucleus</keyword>
<keyword evidence="7" id="KW-0808">Transferase</keyword>
<keyword evidence="12" id="KW-0131">Cell cycle</keyword>
<dbReference type="GO" id="GO:0005524">
    <property type="term" value="F:ATP binding"/>
    <property type="evidence" value="ECO:0007669"/>
    <property type="project" value="UniProtKB-UniRule"/>
</dbReference>
<accession>U5H4R7</accession>
<keyword evidence="8 14" id="KW-0547">Nucleotide-binding</keyword>
<dbReference type="EMBL" id="GL541659">
    <property type="protein sequence ID" value="KDE07438.1"/>
    <property type="molecule type" value="Genomic_DNA"/>
</dbReference>
<evidence type="ECO:0000313" key="21">
    <source>
        <dbReference type="Proteomes" id="UP000017200"/>
    </source>
</evidence>
<reference evidence="19 21" key="3">
    <citation type="journal article" date="2015" name="BMC Genomics">
        <title>Sex and parasites: genomic and transcriptomic analysis of Microbotryum lychnidis-dioicae, the biotrophic and plant-castrating anther smut fungus.</title>
        <authorList>
            <person name="Perlin M.H."/>
            <person name="Amselem J."/>
            <person name="Fontanillas E."/>
            <person name="Toh S.S."/>
            <person name="Chen Z."/>
            <person name="Goldberg J."/>
            <person name="Duplessis S."/>
            <person name="Henrissat B."/>
            <person name="Young S."/>
            <person name="Zeng Q."/>
            <person name="Aguileta G."/>
            <person name="Petit E."/>
            <person name="Badouin H."/>
            <person name="Andrews J."/>
            <person name="Razeeq D."/>
            <person name="Gabaldon T."/>
            <person name="Quesneville H."/>
            <person name="Giraud T."/>
            <person name="Hood M.E."/>
            <person name="Schultz D.J."/>
            <person name="Cuomo C.A."/>
        </authorList>
    </citation>
    <scope>NUCLEOTIDE SEQUENCE [LARGE SCALE GENOMIC DNA]</scope>
    <source>
        <strain evidence="21">p1A1 Lamole</strain>
        <strain evidence="19">P1A1 Lamole</strain>
    </source>
</reference>
<feature type="region of interest" description="Disordered" evidence="17">
    <location>
        <begin position="384"/>
        <end position="435"/>
    </location>
</feature>
<dbReference type="InterPro" id="IPR050108">
    <property type="entry name" value="CDK"/>
</dbReference>
<dbReference type="HOGENOM" id="CLU_000288_181_6_1"/>
<proteinExistence type="inferred from homology"/>
<evidence type="ECO:0000256" key="6">
    <source>
        <dbReference type="ARBA" id="ARBA00022618"/>
    </source>
</evidence>
<dbReference type="PROSITE" id="PS50011">
    <property type="entry name" value="PROTEIN_KINASE_DOM"/>
    <property type="match status" value="1"/>
</dbReference>
<keyword evidence="5" id="KW-0597">Phosphoprotein</keyword>
<keyword evidence="4 16" id="KW-0723">Serine/threonine-protein kinase</keyword>
<keyword evidence="21" id="KW-1185">Reference proteome</keyword>
<dbReference type="AlphaFoldDB" id="U5H4R7"/>
<dbReference type="InterPro" id="IPR017441">
    <property type="entry name" value="Protein_kinase_ATP_BS"/>
</dbReference>
<dbReference type="OrthoDB" id="1732493at2759"/>
<evidence type="ECO:0000256" key="4">
    <source>
        <dbReference type="ARBA" id="ARBA00022527"/>
    </source>
</evidence>
<dbReference type="EC" id="2.7.11.23" evidence="3"/>
<evidence type="ECO:0000256" key="14">
    <source>
        <dbReference type="PIRSR" id="PIRSR637770-2"/>
    </source>
</evidence>
<name>U5H4R7_USTV1</name>
<evidence type="ECO:0000256" key="2">
    <source>
        <dbReference type="ARBA" id="ARBA00006485"/>
    </source>
</evidence>
<dbReference type="FunCoup" id="U5H4R7">
    <property type="interactions" value="716"/>
</dbReference>
<evidence type="ECO:0000256" key="10">
    <source>
        <dbReference type="ARBA" id="ARBA00022840"/>
    </source>
</evidence>
<reference evidence="21" key="1">
    <citation type="submission" date="2010-11" db="EMBL/GenBank/DDBJ databases">
        <title>The genome sequence of Microbotryum violaceum strain p1A1 Lamole.</title>
        <authorList>
            <person name="Cuomo C."/>
            <person name="Perlin M."/>
            <person name="Young S.K."/>
            <person name="Zeng Q."/>
            <person name="Gargeya S."/>
            <person name="Alvarado L."/>
            <person name="Berlin A."/>
            <person name="Chapman S.B."/>
            <person name="Chen Z."/>
            <person name="Freedman E."/>
            <person name="Gellesch M."/>
            <person name="Goldberg J."/>
            <person name="Griggs A."/>
            <person name="Gujja S."/>
            <person name="Heilman E."/>
            <person name="Heiman D."/>
            <person name="Howarth C."/>
            <person name="Mehta T."/>
            <person name="Neiman D."/>
            <person name="Pearson M."/>
            <person name="Roberts A."/>
            <person name="Saif S."/>
            <person name="Shea T."/>
            <person name="Shenoy N."/>
            <person name="Sisk P."/>
            <person name="Stolte C."/>
            <person name="Sykes S."/>
            <person name="White J."/>
            <person name="Yandava C."/>
            <person name="Haas B."/>
            <person name="Nusbaum C."/>
            <person name="Birren B."/>
        </authorList>
    </citation>
    <scope>NUCLEOTIDE SEQUENCE [LARGE SCALE GENOMIC DNA]</scope>
    <source>
        <strain evidence="21">p1A1 Lamole</strain>
    </source>
</reference>
<comment type="subcellular location">
    <subcellularLocation>
        <location evidence="1">Nucleus</location>
    </subcellularLocation>
</comment>
<dbReference type="InterPro" id="IPR008271">
    <property type="entry name" value="Ser/Thr_kinase_AS"/>
</dbReference>
<evidence type="ECO:0000256" key="12">
    <source>
        <dbReference type="ARBA" id="ARBA00023306"/>
    </source>
</evidence>
<evidence type="ECO:0000256" key="8">
    <source>
        <dbReference type="ARBA" id="ARBA00022741"/>
    </source>
</evidence>
<dbReference type="Gene3D" id="1.10.510.10">
    <property type="entry name" value="Transferase(Phosphotransferase) domain 1"/>
    <property type="match status" value="1"/>
</dbReference>
<dbReference type="STRING" id="683840.U5H4R7"/>
<dbReference type="EMBL" id="AEIJ01000226">
    <property type="status" value="NOT_ANNOTATED_CDS"/>
    <property type="molecule type" value="Genomic_DNA"/>
</dbReference>
<dbReference type="PANTHER" id="PTHR24056:SF0">
    <property type="entry name" value="CYCLIN-DEPENDENT KINASE 7"/>
    <property type="match status" value="1"/>
</dbReference>
<dbReference type="SUPFAM" id="SSF56112">
    <property type="entry name" value="Protein kinase-like (PK-like)"/>
    <property type="match status" value="1"/>
</dbReference>
<evidence type="ECO:0000256" key="17">
    <source>
        <dbReference type="SAM" id="MobiDB-lite"/>
    </source>
</evidence>
<protein>
    <recommendedName>
        <fullName evidence="3">[RNA-polymerase]-subunit kinase</fullName>
        <ecNumber evidence="3">2.7.11.23</ecNumber>
    </recommendedName>
</protein>
<evidence type="ECO:0000313" key="20">
    <source>
        <dbReference type="EnsemblFungi" id="MVLG_02304T0"/>
    </source>
</evidence>
<dbReference type="EnsemblFungi" id="MVLG_02304T0">
    <property type="protein sequence ID" value="MVLG_02304T0"/>
    <property type="gene ID" value="MVLG_02304"/>
</dbReference>
<dbReference type="PROSITE" id="PS00108">
    <property type="entry name" value="PROTEIN_KINASE_ST"/>
    <property type="match status" value="1"/>
</dbReference>
<dbReference type="InParanoid" id="U5H4R7"/>
<keyword evidence="9 19" id="KW-0418">Kinase</keyword>
<feature type="active site" description="Proton acceptor" evidence="13">
    <location>
        <position position="221"/>
    </location>
</feature>
<evidence type="ECO:0000256" key="3">
    <source>
        <dbReference type="ARBA" id="ARBA00012409"/>
    </source>
</evidence>
<dbReference type="GO" id="GO:0051301">
    <property type="term" value="P:cell division"/>
    <property type="evidence" value="ECO:0007669"/>
    <property type="project" value="UniProtKB-KW"/>
</dbReference>
<dbReference type="FunFam" id="1.10.510.10:FF:000097">
    <property type="entry name" value="Putative cyclin-dependent kinase 7"/>
    <property type="match status" value="1"/>
</dbReference>
<dbReference type="Pfam" id="PF00069">
    <property type="entry name" value="Pkinase"/>
    <property type="match status" value="1"/>
</dbReference>
<dbReference type="InterPro" id="IPR011009">
    <property type="entry name" value="Kinase-like_dom_sf"/>
</dbReference>
<keyword evidence="10 14" id="KW-0067">ATP-binding</keyword>
<evidence type="ECO:0000256" key="5">
    <source>
        <dbReference type="ARBA" id="ARBA00022553"/>
    </source>
</evidence>
<dbReference type="FunFam" id="3.30.200.20:FF:000554">
    <property type="entry name" value="CMGC/CDK/CDK7 protein kinase"/>
    <property type="match status" value="1"/>
</dbReference>
<keyword evidence="6" id="KW-0132">Cell division</keyword>
<dbReference type="CDD" id="cd07841">
    <property type="entry name" value="STKc_CDK7"/>
    <property type="match status" value="1"/>
</dbReference>
<evidence type="ECO:0000256" key="16">
    <source>
        <dbReference type="RuleBase" id="RU000304"/>
    </source>
</evidence>
<dbReference type="OMA" id="CLESEYF"/>
<evidence type="ECO:0000313" key="19">
    <source>
        <dbReference type="EMBL" id="KDE07438.1"/>
    </source>
</evidence>
<feature type="compositionally biased region" description="Basic and acidic residues" evidence="17">
    <location>
        <begin position="398"/>
        <end position="407"/>
    </location>
</feature>
<feature type="binding site" evidence="14">
    <location>
        <begin position="105"/>
        <end position="113"/>
    </location>
    <ligand>
        <name>ATP</name>
        <dbReference type="ChEBI" id="CHEBI:30616"/>
    </ligand>
</feature>
<evidence type="ECO:0000256" key="15">
    <source>
        <dbReference type="PROSITE-ProRule" id="PRU10141"/>
    </source>
</evidence>
<feature type="binding site" evidence="15">
    <location>
        <position position="129"/>
    </location>
    <ligand>
        <name>ATP</name>
        <dbReference type="ChEBI" id="CHEBI:30616"/>
    </ligand>
</feature>
<evidence type="ECO:0000259" key="18">
    <source>
        <dbReference type="PROSITE" id="PS50011"/>
    </source>
</evidence>
<evidence type="ECO:0000256" key="13">
    <source>
        <dbReference type="PIRSR" id="PIRSR637770-1"/>
    </source>
</evidence>
<dbReference type="PROSITE" id="PS00107">
    <property type="entry name" value="PROTEIN_KINASE_ATP"/>
    <property type="match status" value="1"/>
</dbReference>
<feature type="compositionally biased region" description="Basic residues" evidence="17">
    <location>
        <begin position="422"/>
        <end position="431"/>
    </location>
</feature>
<reference evidence="20" key="4">
    <citation type="submission" date="2015-06" db="UniProtKB">
        <authorList>
            <consortium name="EnsemblFungi"/>
        </authorList>
    </citation>
    <scope>IDENTIFICATION</scope>
</reference>
<dbReference type="GO" id="GO:0005737">
    <property type="term" value="C:cytoplasm"/>
    <property type="evidence" value="ECO:0007669"/>
    <property type="project" value="TreeGrafter"/>
</dbReference>
<dbReference type="GO" id="GO:0004693">
    <property type="term" value="F:cyclin-dependent protein serine/threonine kinase activity"/>
    <property type="evidence" value="ECO:0007669"/>
    <property type="project" value="TreeGrafter"/>
</dbReference>
<reference evidence="19" key="2">
    <citation type="submission" date="2010-11" db="EMBL/GenBank/DDBJ databases">
        <authorList>
            <consortium name="The Broad Institute Genome Sequencing Platform"/>
            <person name="Earl A."/>
            <person name="Ward D."/>
            <person name="Feldgarden M."/>
            <person name="Gevers D."/>
            <person name="Butler R."/>
            <person name="Young S.K."/>
            <person name="Zeng Q."/>
            <person name="Gargeya S."/>
            <person name="Fitzgerald M."/>
            <person name="Haas B."/>
            <person name="Abouelleil A."/>
            <person name="Alvarado L."/>
            <person name="Arachchi H.M."/>
            <person name="Berlin A."/>
            <person name="Brown A."/>
            <person name="Chapman S.B."/>
            <person name="Chen Z."/>
            <person name="Dunbar C."/>
            <person name="Freedman E."/>
            <person name="Gearin G."/>
            <person name="Gellesch M."/>
            <person name="Goldberg J."/>
            <person name="Griggs A."/>
            <person name="Gujja S."/>
            <person name="Heilman E."/>
            <person name="Heiman D."/>
            <person name="Howarth C."/>
            <person name="Larson L."/>
            <person name="Lui A."/>
            <person name="MacDonald P.J.P."/>
            <person name="Mehta T."/>
            <person name="Montmayeur A."/>
            <person name="Murphy C."/>
            <person name="Neiman D."/>
            <person name="Pearson M."/>
            <person name="Priest M."/>
            <person name="Roberts A."/>
            <person name="Saif S."/>
            <person name="Shea T."/>
            <person name="Shenoy N."/>
            <person name="Sisk P."/>
            <person name="Stolte C."/>
            <person name="Sykes S."/>
            <person name="White J."/>
            <person name="Yandava C."/>
            <person name="Wortman J."/>
            <person name="Nusbaum C."/>
            <person name="Birren B."/>
        </authorList>
    </citation>
    <scope>NUCLEOTIDE SEQUENCE</scope>
    <source>
        <strain evidence="19">P1A1 Lamole</strain>
    </source>
</reference>
<evidence type="ECO:0000256" key="7">
    <source>
        <dbReference type="ARBA" id="ARBA00022679"/>
    </source>
</evidence>
<dbReference type="GO" id="GO:0070985">
    <property type="term" value="C:transcription factor TFIIK complex"/>
    <property type="evidence" value="ECO:0007669"/>
    <property type="project" value="InterPro"/>
</dbReference>
<evidence type="ECO:0000256" key="1">
    <source>
        <dbReference type="ARBA" id="ARBA00004123"/>
    </source>
</evidence>
<feature type="domain" description="Protein kinase" evidence="18">
    <location>
        <begin position="99"/>
        <end position="382"/>
    </location>
</feature>
<gene>
    <name evidence="19" type="ORF">MVLG_02304</name>
</gene>
<dbReference type="SMART" id="SM00220">
    <property type="entry name" value="S_TKc"/>
    <property type="match status" value="1"/>
</dbReference>
<comment type="similarity">
    <text evidence="2">Belongs to the protein kinase superfamily. CMGC Ser/Thr protein kinase family. CDC2/CDKX subfamily.</text>
</comment>